<proteinExistence type="inferred from homology"/>
<organism evidence="3 4">
    <name type="scientific">Caenimonas sedimenti</name>
    <dbReference type="NCBI Taxonomy" id="2596921"/>
    <lineage>
        <taxon>Bacteria</taxon>
        <taxon>Pseudomonadati</taxon>
        <taxon>Pseudomonadota</taxon>
        <taxon>Betaproteobacteria</taxon>
        <taxon>Burkholderiales</taxon>
        <taxon>Comamonadaceae</taxon>
        <taxon>Caenimonas</taxon>
    </lineage>
</organism>
<dbReference type="EMBL" id="VOBQ01000030">
    <property type="protein sequence ID" value="TWO64903.1"/>
    <property type="molecule type" value="Genomic_DNA"/>
</dbReference>
<dbReference type="Pfam" id="PF13561">
    <property type="entry name" value="adh_short_C2"/>
    <property type="match status" value="1"/>
</dbReference>
<dbReference type="InterPro" id="IPR036291">
    <property type="entry name" value="NAD(P)-bd_dom_sf"/>
</dbReference>
<dbReference type="PANTHER" id="PTHR24321:SF11">
    <property type="entry name" value="BLR0893 PROTEIN"/>
    <property type="match status" value="1"/>
</dbReference>
<evidence type="ECO:0000256" key="1">
    <source>
        <dbReference type="ARBA" id="ARBA00006484"/>
    </source>
</evidence>
<dbReference type="SUPFAM" id="SSF51735">
    <property type="entry name" value="NAD(P)-binding Rossmann-fold domains"/>
    <property type="match status" value="1"/>
</dbReference>
<dbReference type="InterPro" id="IPR002347">
    <property type="entry name" value="SDR_fam"/>
</dbReference>
<dbReference type="FunFam" id="3.40.50.720:FF:000084">
    <property type="entry name" value="Short-chain dehydrogenase reductase"/>
    <property type="match status" value="1"/>
</dbReference>
<dbReference type="Gene3D" id="3.40.50.720">
    <property type="entry name" value="NAD(P)-binding Rossmann-like Domain"/>
    <property type="match status" value="1"/>
</dbReference>
<evidence type="ECO:0000313" key="3">
    <source>
        <dbReference type="EMBL" id="TWO64903.1"/>
    </source>
</evidence>
<evidence type="ECO:0000256" key="2">
    <source>
        <dbReference type="ARBA" id="ARBA00023002"/>
    </source>
</evidence>
<dbReference type="AlphaFoldDB" id="A0A562ZDV0"/>
<dbReference type="CDD" id="cd05233">
    <property type="entry name" value="SDR_c"/>
    <property type="match status" value="1"/>
</dbReference>
<dbReference type="NCBIfam" id="NF005559">
    <property type="entry name" value="PRK07231.1"/>
    <property type="match status" value="1"/>
</dbReference>
<dbReference type="PRINTS" id="PR00081">
    <property type="entry name" value="GDHRDH"/>
</dbReference>
<sequence>MTDSMNGKVALVTGCGAGIGRAIALEFAAQGARLILGDIDAAGAGETVRLVQAAGGDAFFVRADVTRSAEVEALVGQGVAHFGRLDYAVNNAGVEGDIMVPLAEYAESTWDRVLDINLKGVFLCMKHELPHLVASGGALVNIASVAGLSGGAMGSAYYASKHGVVGLTRAAAIEYARRGVRVNAIAPGIVETGMTERGLGQDERATARAKSMHPLGRFATPAEVARAAVWLCSTAASFITGHALPVDGGYLVP</sequence>
<keyword evidence="2" id="KW-0560">Oxidoreductase</keyword>
<dbReference type="OrthoDB" id="7064009at2"/>
<keyword evidence="4" id="KW-1185">Reference proteome</keyword>
<dbReference type="GO" id="GO:0016491">
    <property type="term" value="F:oxidoreductase activity"/>
    <property type="evidence" value="ECO:0007669"/>
    <property type="project" value="UniProtKB-KW"/>
</dbReference>
<reference evidence="3 4" key="1">
    <citation type="submission" date="2019-07" db="EMBL/GenBank/DDBJ databases">
        <title>Caenimonas sedimenti sp. nov., isolated from activated sludge.</title>
        <authorList>
            <person name="Xu J."/>
        </authorList>
    </citation>
    <scope>NUCLEOTIDE SEQUENCE [LARGE SCALE GENOMIC DNA]</scope>
    <source>
        <strain evidence="3 4">HX-9-20</strain>
    </source>
</reference>
<protein>
    <submittedName>
        <fullName evidence="3">SDR family oxidoreductase</fullName>
    </submittedName>
</protein>
<evidence type="ECO:0000313" key="4">
    <source>
        <dbReference type="Proteomes" id="UP000318199"/>
    </source>
</evidence>
<dbReference type="Proteomes" id="UP000318199">
    <property type="component" value="Unassembled WGS sequence"/>
</dbReference>
<accession>A0A562ZDV0</accession>
<dbReference type="RefSeq" id="WP_145897173.1">
    <property type="nucleotide sequence ID" value="NZ_VOBQ01000030.1"/>
</dbReference>
<comment type="similarity">
    <text evidence="1">Belongs to the short-chain dehydrogenases/reductases (SDR) family.</text>
</comment>
<name>A0A562ZDV0_9BURK</name>
<dbReference type="PANTHER" id="PTHR24321">
    <property type="entry name" value="DEHYDROGENASES, SHORT CHAIN"/>
    <property type="match status" value="1"/>
</dbReference>
<comment type="caution">
    <text evidence="3">The sequence shown here is derived from an EMBL/GenBank/DDBJ whole genome shotgun (WGS) entry which is preliminary data.</text>
</comment>
<dbReference type="PRINTS" id="PR00080">
    <property type="entry name" value="SDRFAMILY"/>
</dbReference>
<gene>
    <name evidence="3" type="ORF">FN976_27765</name>
</gene>